<dbReference type="Gene3D" id="1.20.58.410">
    <property type="entry name" value="Release factor"/>
    <property type="match status" value="1"/>
</dbReference>
<feature type="coiled-coil region" evidence="6">
    <location>
        <begin position="276"/>
        <end position="310"/>
    </location>
</feature>
<name>A0AAT9IGF4_9GAMM</name>
<dbReference type="HAMAP" id="MF_00094">
    <property type="entry name" value="Rel_fac_2"/>
    <property type="match status" value="1"/>
</dbReference>
<dbReference type="Pfam" id="PF03462">
    <property type="entry name" value="PCRF"/>
    <property type="match status" value="1"/>
</dbReference>
<protein>
    <recommendedName>
        <fullName evidence="4 5">Peptide chain release factor 2</fullName>
        <shortName evidence="4">RF-2</shortName>
    </recommendedName>
</protein>
<evidence type="ECO:0000256" key="5">
    <source>
        <dbReference type="NCBIfam" id="TIGR00020"/>
    </source>
</evidence>
<evidence type="ECO:0000259" key="7">
    <source>
        <dbReference type="SMART" id="SM00937"/>
    </source>
</evidence>
<evidence type="ECO:0000256" key="2">
    <source>
        <dbReference type="ARBA" id="ARBA00022481"/>
    </source>
</evidence>
<proteinExistence type="inferred from homology"/>
<keyword evidence="3 4" id="KW-0648">Protein biosynthesis</keyword>
<comment type="subcellular location">
    <subcellularLocation>
        <location evidence="4">Cytoplasm</location>
    </subcellularLocation>
</comment>
<sequence length="367" mass="43285">MYSINFVKKLLNSVYKKKKKIMYYLEYYKKKERLTEINIELQSIKIWKEINISKKLLKEKSFLEEHLFPIDSIQKKINYFKELLVLVEQEKKKDKEILGDIVKEIYNLQFKIKKLEFLKMFSKKYDSLNCYIDIQSGSGGEESQDWANMLLKMYLKWIYSKKFKINILEKTLGENNGIKSATIKVKGHYAFGWLRTEAGIHRLVRKNPFDTNNKRHTSFCSIFIYPDINKGFNTKINYNELRIDVYKSSGAGGQHVNKTESAVRITHIPTGVVVQCQNSRSQHKNKEQAMKQLISKINHLSLKKEQLRKKKIEDSKLNITWGNHIRSYVLDDSRIKDVRTNIESRNIQKVLNGHLDKFIKASLKLGF</sequence>
<keyword evidence="6" id="KW-0175">Coiled coil</keyword>
<dbReference type="GO" id="GO:0016149">
    <property type="term" value="F:translation release factor activity, codon specific"/>
    <property type="evidence" value="ECO:0007669"/>
    <property type="project" value="UniProtKB-UniRule"/>
</dbReference>
<evidence type="ECO:0000256" key="3">
    <source>
        <dbReference type="ARBA" id="ARBA00022917"/>
    </source>
</evidence>
<dbReference type="InterPro" id="IPR000352">
    <property type="entry name" value="Pep_chain_release_fac_I"/>
</dbReference>
<dbReference type="SMART" id="SM00937">
    <property type="entry name" value="PCRF"/>
    <property type="match status" value="1"/>
</dbReference>
<feature type="modified residue" description="N5-methylglutamine" evidence="4">
    <location>
        <position position="254"/>
    </location>
</feature>
<comment type="similarity">
    <text evidence="1 4">Belongs to the prokaryotic/mitochondrial release factor family.</text>
</comment>
<dbReference type="Pfam" id="PF00472">
    <property type="entry name" value="RF-1"/>
    <property type="match status" value="1"/>
</dbReference>
<dbReference type="RefSeq" id="WP_367681206.1">
    <property type="nucleotide sequence ID" value="NZ_OZ060371.1"/>
</dbReference>
<evidence type="ECO:0000256" key="1">
    <source>
        <dbReference type="ARBA" id="ARBA00010835"/>
    </source>
</evidence>
<dbReference type="PANTHER" id="PTHR43116">
    <property type="entry name" value="PEPTIDE CHAIN RELEASE FACTOR 2"/>
    <property type="match status" value="1"/>
</dbReference>
<dbReference type="EMBL" id="OZ060371">
    <property type="protein sequence ID" value="CAL4043536.1"/>
    <property type="molecule type" value="Genomic_DNA"/>
</dbReference>
<evidence type="ECO:0000313" key="8">
    <source>
        <dbReference type="EMBL" id="CAL4043536.1"/>
    </source>
</evidence>
<dbReference type="GO" id="GO:0005737">
    <property type="term" value="C:cytoplasm"/>
    <property type="evidence" value="ECO:0007669"/>
    <property type="project" value="UniProtKB-SubCell"/>
</dbReference>
<dbReference type="Gene3D" id="3.30.70.1660">
    <property type="match status" value="1"/>
</dbReference>
<comment type="function">
    <text evidence="4">Peptide chain release factor 2 directs the termination of translation in response to the peptide chain termination codons UGA and UAA.</text>
</comment>
<dbReference type="NCBIfam" id="TIGR00020">
    <property type="entry name" value="prfB"/>
    <property type="match status" value="1"/>
</dbReference>
<keyword evidence="2 4" id="KW-0488">Methylation</keyword>
<dbReference type="PANTHER" id="PTHR43116:SF3">
    <property type="entry name" value="CLASS I PEPTIDE CHAIN RELEASE FACTOR"/>
    <property type="match status" value="1"/>
</dbReference>
<dbReference type="InterPro" id="IPR045853">
    <property type="entry name" value="Pep_chain_release_fac_I_sf"/>
</dbReference>
<accession>A0AAT9IGF4</accession>
<evidence type="ECO:0000256" key="6">
    <source>
        <dbReference type="SAM" id="Coils"/>
    </source>
</evidence>
<dbReference type="InterPro" id="IPR004374">
    <property type="entry name" value="PrfB"/>
</dbReference>
<keyword evidence="4" id="KW-0963">Cytoplasm</keyword>
<dbReference type="AlphaFoldDB" id="A0AAT9IGF4"/>
<feature type="domain" description="Peptide chain release factor" evidence="7">
    <location>
        <begin position="82"/>
        <end position="197"/>
    </location>
</feature>
<dbReference type="Gene3D" id="3.30.160.20">
    <property type="match status" value="1"/>
</dbReference>
<reference evidence="8" key="1">
    <citation type="submission" date="2024-06" db="EMBL/GenBank/DDBJ databases">
        <authorList>
            <person name="Manzano-Marin A."/>
            <person name="Manzano-Marin A."/>
            <person name="Alejandro Manzano Marin A."/>
        </authorList>
    </citation>
    <scope>NUCLEOTIDE SEQUENCE</scope>
    <source>
        <strain evidence="8">Ancorni-2928</strain>
    </source>
</reference>
<dbReference type="SUPFAM" id="SSF75620">
    <property type="entry name" value="Release factor"/>
    <property type="match status" value="1"/>
</dbReference>
<organism evidence="8">
    <name type="scientific">Buchnera aphidicola</name>
    <name type="common">Anoecia corni</name>
    <dbReference type="NCBI Taxonomy" id="2994477"/>
    <lineage>
        <taxon>Bacteria</taxon>
        <taxon>Pseudomonadati</taxon>
        <taxon>Pseudomonadota</taxon>
        <taxon>Gammaproteobacteria</taxon>
        <taxon>Enterobacterales</taxon>
        <taxon>Erwiniaceae</taxon>
        <taxon>Buchnera</taxon>
    </lineage>
</organism>
<evidence type="ECO:0000256" key="4">
    <source>
        <dbReference type="HAMAP-Rule" id="MF_00094"/>
    </source>
</evidence>
<dbReference type="InterPro" id="IPR005139">
    <property type="entry name" value="PCRF"/>
</dbReference>
<dbReference type="FunFam" id="3.30.160.20:FF:000004">
    <property type="entry name" value="Peptide chain release factor 1"/>
    <property type="match status" value="1"/>
</dbReference>
<gene>
    <name evidence="4 8" type="primary">prfB</name>
    <name evidence="8" type="ORF">BUANCORI2928_336</name>
</gene>
<comment type="PTM">
    <text evidence="4">Methylated by PrmC. Methylation increases the termination efficiency of RF2.</text>
</comment>